<keyword evidence="2" id="KW-0436">Ligase</keyword>
<evidence type="ECO:0000256" key="5">
    <source>
        <dbReference type="SAM" id="MobiDB-lite"/>
    </source>
</evidence>
<organism evidence="7 8">
    <name type="scientific">Glarea lozoyensis (strain ATCC 20868 / MF5171)</name>
    <dbReference type="NCBI Taxonomy" id="1116229"/>
    <lineage>
        <taxon>Eukaryota</taxon>
        <taxon>Fungi</taxon>
        <taxon>Dikarya</taxon>
        <taxon>Ascomycota</taxon>
        <taxon>Pezizomycotina</taxon>
        <taxon>Leotiomycetes</taxon>
        <taxon>Helotiales</taxon>
        <taxon>Helotiaceae</taxon>
        <taxon>Glarea</taxon>
    </lineage>
</organism>
<dbReference type="InterPro" id="IPR042099">
    <property type="entry name" value="ANL_N_sf"/>
</dbReference>
<sequence length="764" mass="83411">MSLGKLMIGLNTRLIHVGKPSLQPPITAAEANNDFISSTKIESCFILSKSSSTEAEISSPSSTMANLKTAFLEARMTKKPPFTVEVANSPSVPGETIPRRSVRSPEKLLTSPDDANIATVFDIVKESARKYGDLRAVGSRKLIKTHHETKKVKKVVDGKVQEVDKNWTYFELSGYTYLNFKEYETLVLQLGSGLRKLGLQPHERVHLFASTSAHWLSMAHGAMSQSMAIVTAYDTLGEEGLRTSLVATKAKAIYLEPRLIKMFIKTLDHAKDIEYIIYNTDSETEIDEADLETLRKSHEHLTVLSYEDLRQTGAVDLVAPTPPKPEDLACIMYTSGSGGPPKGVELTHSNVVAAVAGADSSVGDYLGAGDTLLTYLPLAHIFEFVFENACLFWGGTMGYGSIRTLSQANCRNCKGDIEELQPTLLVGIPAVWEQVKKGIEAKVAAGSPLTKKIFWGAYAMKKFLMAKGLPGSAFLDILVFNKVKAATGGRLRFCMNGAAQVARETQLFISLAIAPMINGYGMTETSAMGALCNPGAWTVDAHGDIPATVEIKLVDFPDAGYFSTNTPRPQGEIWIRGPSVTQRYYQDEEQTKDAFEDGWFKTGDIGEWDENGHIKIIDRKKNLVKTLNGEYIALEKLESVYRSATVVANLCVYASITETNPIVIIVPAEPALIKLAESIGVEGHGIGDLVHDPKIQTEVLKQVQAIGRKAGLASMEIVTGVVLADEEWTPVNGLVTPTNKLNRRGLVEKYKTEIEAAYEAGKGR</sequence>
<dbReference type="EMBL" id="KE145354">
    <property type="protein sequence ID" value="EPE35241.1"/>
    <property type="molecule type" value="Genomic_DNA"/>
</dbReference>
<dbReference type="RefSeq" id="XP_008077320.1">
    <property type="nucleotide sequence ID" value="XM_008079129.1"/>
</dbReference>
<name>S3DTH6_GLAL2</name>
<dbReference type="STRING" id="1116229.S3DTH6"/>
<dbReference type="GO" id="GO:0005811">
    <property type="term" value="C:lipid droplet"/>
    <property type="evidence" value="ECO:0007669"/>
    <property type="project" value="TreeGrafter"/>
</dbReference>
<dbReference type="Proteomes" id="UP000016922">
    <property type="component" value="Unassembled WGS sequence"/>
</dbReference>
<dbReference type="KEGG" id="glz:GLAREA_10938"/>
<dbReference type="eggNOG" id="KOG1180">
    <property type="taxonomic scope" value="Eukaryota"/>
</dbReference>
<evidence type="ECO:0000313" key="7">
    <source>
        <dbReference type="EMBL" id="EPE35241.1"/>
    </source>
</evidence>
<evidence type="ECO:0000256" key="4">
    <source>
        <dbReference type="ARBA" id="ARBA00022840"/>
    </source>
</evidence>
<evidence type="ECO:0000313" key="8">
    <source>
        <dbReference type="Proteomes" id="UP000016922"/>
    </source>
</evidence>
<dbReference type="GeneID" id="19469982"/>
<dbReference type="GO" id="GO:0005886">
    <property type="term" value="C:plasma membrane"/>
    <property type="evidence" value="ECO:0007669"/>
    <property type="project" value="TreeGrafter"/>
</dbReference>
<reference evidence="7 8" key="1">
    <citation type="journal article" date="2013" name="BMC Genomics">
        <title>Genomics-driven discovery of the pneumocandin biosynthetic gene cluster in the fungus Glarea lozoyensis.</title>
        <authorList>
            <person name="Chen L."/>
            <person name="Yue Q."/>
            <person name="Zhang X."/>
            <person name="Xiang M."/>
            <person name="Wang C."/>
            <person name="Li S."/>
            <person name="Che Y."/>
            <person name="Ortiz-Lopez F.J."/>
            <person name="Bills G.F."/>
            <person name="Liu X."/>
            <person name="An Z."/>
        </authorList>
    </citation>
    <scope>NUCLEOTIDE SEQUENCE [LARGE SCALE GENOMIC DNA]</scope>
    <source>
        <strain evidence="8">ATCC 20868 / MF5171</strain>
    </source>
</reference>
<comment type="similarity">
    <text evidence="1">Belongs to the ATP-dependent AMP-binding enzyme family.</text>
</comment>
<dbReference type="SUPFAM" id="SSF56801">
    <property type="entry name" value="Acetyl-CoA synthetase-like"/>
    <property type="match status" value="1"/>
</dbReference>
<evidence type="ECO:0000259" key="6">
    <source>
        <dbReference type="Pfam" id="PF00501"/>
    </source>
</evidence>
<dbReference type="PANTHER" id="PTHR43272">
    <property type="entry name" value="LONG-CHAIN-FATTY-ACID--COA LIGASE"/>
    <property type="match status" value="1"/>
</dbReference>
<dbReference type="GO" id="GO:0004467">
    <property type="term" value="F:long-chain fatty acid-CoA ligase activity"/>
    <property type="evidence" value="ECO:0007669"/>
    <property type="project" value="TreeGrafter"/>
</dbReference>
<dbReference type="PANTHER" id="PTHR43272:SF83">
    <property type="entry name" value="ACYL-COA SYNTHETASE LONG-CHAIN, ISOFORM J"/>
    <property type="match status" value="1"/>
</dbReference>
<keyword evidence="3" id="KW-0547">Nucleotide-binding</keyword>
<accession>S3DTH6</accession>
<dbReference type="GO" id="GO:0005783">
    <property type="term" value="C:endoplasmic reticulum"/>
    <property type="evidence" value="ECO:0007669"/>
    <property type="project" value="TreeGrafter"/>
</dbReference>
<feature type="domain" description="AMP-dependent synthetase/ligase" evidence="6">
    <location>
        <begin position="173"/>
        <end position="585"/>
    </location>
</feature>
<dbReference type="AlphaFoldDB" id="S3DTH6"/>
<evidence type="ECO:0000256" key="3">
    <source>
        <dbReference type="ARBA" id="ARBA00022741"/>
    </source>
</evidence>
<gene>
    <name evidence="7" type="ORF">GLAREA_10938</name>
</gene>
<dbReference type="OrthoDB" id="1700726at2759"/>
<keyword evidence="8" id="KW-1185">Reference proteome</keyword>
<dbReference type="HOGENOM" id="CLU_000022_45_2_1"/>
<feature type="region of interest" description="Disordered" evidence="5">
    <location>
        <begin position="86"/>
        <end position="109"/>
    </location>
</feature>
<dbReference type="GO" id="GO:0005524">
    <property type="term" value="F:ATP binding"/>
    <property type="evidence" value="ECO:0007669"/>
    <property type="project" value="UniProtKB-KW"/>
</dbReference>
<dbReference type="InterPro" id="IPR000873">
    <property type="entry name" value="AMP-dep_synth/lig_dom"/>
</dbReference>
<proteinExistence type="inferred from homology"/>
<evidence type="ECO:0000256" key="1">
    <source>
        <dbReference type="ARBA" id="ARBA00006432"/>
    </source>
</evidence>
<keyword evidence="4" id="KW-0067">ATP-binding</keyword>
<dbReference type="GO" id="GO:0035336">
    <property type="term" value="P:long-chain fatty-acyl-CoA metabolic process"/>
    <property type="evidence" value="ECO:0007669"/>
    <property type="project" value="TreeGrafter"/>
</dbReference>
<dbReference type="Gene3D" id="3.40.50.12780">
    <property type="entry name" value="N-terminal domain of ligase-like"/>
    <property type="match status" value="1"/>
</dbReference>
<evidence type="ECO:0000256" key="2">
    <source>
        <dbReference type="ARBA" id="ARBA00022598"/>
    </source>
</evidence>
<dbReference type="OMA" id="CAELVCI"/>
<protein>
    <submittedName>
        <fullName evidence="7">Acetyl-CoA synthetase-like protein</fullName>
    </submittedName>
</protein>
<dbReference type="Pfam" id="PF00501">
    <property type="entry name" value="AMP-binding"/>
    <property type="match status" value="1"/>
</dbReference>